<keyword evidence="10 12" id="KW-0067">ATP-binding</keyword>
<feature type="binding site" evidence="13">
    <location>
        <position position="172"/>
    </location>
    <ligand>
        <name>(2R)-3-phosphoglycerate</name>
        <dbReference type="ChEBI" id="CHEBI:58272"/>
    </ligand>
</feature>
<evidence type="ECO:0000256" key="14">
    <source>
        <dbReference type="PIRSR" id="PIRSR000724-2"/>
    </source>
</evidence>
<feature type="binding site" evidence="12">
    <location>
        <position position="139"/>
    </location>
    <ligand>
        <name>substrate</name>
    </ligand>
</feature>
<dbReference type="GO" id="GO:0005829">
    <property type="term" value="C:cytosol"/>
    <property type="evidence" value="ECO:0007669"/>
    <property type="project" value="TreeGrafter"/>
</dbReference>
<dbReference type="InterPro" id="IPR015911">
    <property type="entry name" value="Phosphoglycerate_kinase_CS"/>
</dbReference>
<dbReference type="SUPFAM" id="SSF53748">
    <property type="entry name" value="Phosphoglycerate kinase"/>
    <property type="match status" value="1"/>
</dbReference>
<comment type="subcellular location">
    <subcellularLocation>
        <location evidence="12">Cytoplasm</location>
    </subcellularLocation>
</comment>
<keyword evidence="12" id="KW-0963">Cytoplasm</keyword>
<organism evidence="16 17">
    <name type="scientific">Acidipila rosea</name>
    <dbReference type="NCBI Taxonomy" id="768535"/>
    <lineage>
        <taxon>Bacteria</taxon>
        <taxon>Pseudomonadati</taxon>
        <taxon>Acidobacteriota</taxon>
        <taxon>Terriglobia</taxon>
        <taxon>Terriglobales</taxon>
        <taxon>Acidobacteriaceae</taxon>
        <taxon>Acidipila</taxon>
    </lineage>
</organism>
<feature type="binding site" evidence="12">
    <location>
        <position position="51"/>
    </location>
    <ligand>
        <name>substrate</name>
    </ligand>
</feature>
<dbReference type="GO" id="GO:0043531">
    <property type="term" value="F:ADP binding"/>
    <property type="evidence" value="ECO:0007669"/>
    <property type="project" value="TreeGrafter"/>
</dbReference>
<dbReference type="PANTHER" id="PTHR11406">
    <property type="entry name" value="PHOSPHOGLYCERATE KINASE"/>
    <property type="match status" value="1"/>
</dbReference>
<dbReference type="UniPathway" id="UPA00109">
    <property type="reaction ID" value="UER00185"/>
</dbReference>
<keyword evidence="11 12" id="KW-0324">Glycolysis</keyword>
<evidence type="ECO:0000256" key="10">
    <source>
        <dbReference type="ARBA" id="ARBA00022840"/>
    </source>
</evidence>
<comment type="subunit">
    <text evidence="4 12">Monomer.</text>
</comment>
<comment type="caution">
    <text evidence="12">Lacks conserved residue(s) required for the propagation of feature annotation.</text>
</comment>
<dbReference type="AlphaFoldDB" id="A0A4R1LDB5"/>
<keyword evidence="9 12" id="KW-0418">Kinase</keyword>
<dbReference type="FunFam" id="3.40.50.1260:FF:000003">
    <property type="entry name" value="Phosphoglycerate kinase"/>
    <property type="match status" value="1"/>
</dbReference>
<sequence>MPFSNARENSESNMPKLSIRDLELQHKHVFVRVDFNVPLTDDGTEITDDTRIRETLPTIKYALQHKAKLILASHLGRPKGKPNPKYSLRPIVDRLRTLLDHELGEKINVAFSPDCIGEIATEMSRQLESGQVLLLENLRFHPEEEANDPNFAKQLASLCEIYVNDAFGSAHRAHASTEGITHFVQQSAAGLLMEKELNYMGKALEAPEKPFVAIIGGAKVSDKIQVIENLLNKVDALLIGGGMAYTFLMAQGQDTGKSLVEVDKIDTAKEALAKAESKGVRFLLPVDHVLADKFAPDAKTQIFAGTGAFPAEWMALDIGPKTVELFTQEITAARTIIWNGPMGVFEMAAFAAGTTAIAEAVAANTQAISIIGGGDSVSAVKKAGVSDRITHISTGGGASLEFLEGKKLPGVEALTEK</sequence>
<evidence type="ECO:0000256" key="4">
    <source>
        <dbReference type="ARBA" id="ARBA00011245"/>
    </source>
</evidence>
<dbReference type="PROSITE" id="PS00111">
    <property type="entry name" value="PGLYCERATE_KINASE"/>
    <property type="match status" value="1"/>
</dbReference>
<comment type="similarity">
    <text evidence="3 12 15">Belongs to the phosphoglycerate kinase family.</text>
</comment>
<evidence type="ECO:0000256" key="9">
    <source>
        <dbReference type="ARBA" id="ARBA00022777"/>
    </source>
</evidence>
<proteinExistence type="inferred from homology"/>
<evidence type="ECO:0000313" key="17">
    <source>
        <dbReference type="Proteomes" id="UP000295210"/>
    </source>
</evidence>
<dbReference type="GO" id="GO:0006094">
    <property type="term" value="P:gluconeogenesis"/>
    <property type="evidence" value="ECO:0007669"/>
    <property type="project" value="TreeGrafter"/>
</dbReference>
<keyword evidence="7 12" id="KW-0808">Transferase</keyword>
<dbReference type="GO" id="GO:0006096">
    <property type="term" value="P:glycolytic process"/>
    <property type="evidence" value="ECO:0007669"/>
    <property type="project" value="UniProtKB-UniRule"/>
</dbReference>
<dbReference type="FunFam" id="3.40.50.1260:FF:000006">
    <property type="entry name" value="Phosphoglycerate kinase"/>
    <property type="match status" value="1"/>
</dbReference>
<gene>
    <name evidence="12" type="primary">pgk</name>
    <name evidence="16" type="ORF">C7378_0483</name>
</gene>
<reference evidence="16 17" key="1">
    <citation type="submission" date="2019-03" db="EMBL/GenBank/DDBJ databases">
        <title>Genomic Encyclopedia of Type Strains, Phase IV (KMG-IV): sequencing the most valuable type-strain genomes for metagenomic binning, comparative biology and taxonomic classification.</title>
        <authorList>
            <person name="Goeker M."/>
        </authorList>
    </citation>
    <scope>NUCLEOTIDE SEQUENCE [LARGE SCALE GENOMIC DNA]</scope>
    <source>
        <strain evidence="16 17">DSM 103428</strain>
    </source>
</reference>
<dbReference type="InterPro" id="IPR015824">
    <property type="entry name" value="Phosphoglycerate_kinase_N"/>
</dbReference>
<evidence type="ECO:0000256" key="11">
    <source>
        <dbReference type="ARBA" id="ARBA00023152"/>
    </source>
</evidence>
<dbReference type="HAMAP" id="MF_00145">
    <property type="entry name" value="Phosphoglyc_kinase"/>
    <property type="match status" value="1"/>
</dbReference>
<feature type="binding site" evidence="12 13">
    <location>
        <begin position="34"/>
        <end position="36"/>
    </location>
    <ligand>
        <name>substrate</name>
    </ligand>
</feature>
<evidence type="ECO:0000256" key="3">
    <source>
        <dbReference type="ARBA" id="ARBA00008982"/>
    </source>
</evidence>
<dbReference type="PANTHER" id="PTHR11406:SF23">
    <property type="entry name" value="PHOSPHOGLYCERATE KINASE 1, CHLOROPLASTIC-RELATED"/>
    <property type="match status" value="1"/>
</dbReference>
<dbReference type="Proteomes" id="UP000295210">
    <property type="component" value="Unassembled WGS sequence"/>
</dbReference>
<evidence type="ECO:0000256" key="2">
    <source>
        <dbReference type="ARBA" id="ARBA00004838"/>
    </source>
</evidence>
<feature type="binding site" evidence="12 13">
    <location>
        <begin position="74"/>
        <end position="77"/>
    </location>
    <ligand>
        <name>substrate</name>
    </ligand>
</feature>
<dbReference type="GO" id="GO:0004618">
    <property type="term" value="F:phosphoglycerate kinase activity"/>
    <property type="evidence" value="ECO:0007669"/>
    <property type="project" value="UniProtKB-UniRule"/>
</dbReference>
<dbReference type="PRINTS" id="PR00477">
    <property type="entry name" value="PHGLYCKINASE"/>
</dbReference>
<dbReference type="EC" id="2.7.2.3" evidence="5 12"/>
<evidence type="ECO:0000313" key="16">
    <source>
        <dbReference type="EMBL" id="TCK75500.1"/>
    </source>
</evidence>
<dbReference type="PIRSF" id="PIRSF000724">
    <property type="entry name" value="Pgk"/>
    <property type="match status" value="1"/>
</dbReference>
<comment type="catalytic activity">
    <reaction evidence="1 12 15">
        <text>(2R)-3-phosphoglycerate + ATP = (2R)-3-phospho-glyceroyl phosphate + ADP</text>
        <dbReference type="Rhea" id="RHEA:14801"/>
        <dbReference type="ChEBI" id="CHEBI:30616"/>
        <dbReference type="ChEBI" id="CHEBI:57604"/>
        <dbReference type="ChEBI" id="CHEBI:58272"/>
        <dbReference type="ChEBI" id="CHEBI:456216"/>
        <dbReference type="EC" id="2.7.2.3"/>
    </reaction>
</comment>
<evidence type="ECO:0000256" key="5">
    <source>
        <dbReference type="ARBA" id="ARBA00013061"/>
    </source>
</evidence>
<protein>
    <recommendedName>
        <fullName evidence="6 12">Phosphoglycerate kinase</fullName>
        <ecNumber evidence="5 12">2.7.2.3</ecNumber>
    </recommendedName>
</protein>
<evidence type="ECO:0000256" key="12">
    <source>
        <dbReference type="HAMAP-Rule" id="MF_00145"/>
    </source>
</evidence>
<keyword evidence="8 12" id="KW-0547">Nucleotide-binding</keyword>
<dbReference type="GO" id="GO:0005524">
    <property type="term" value="F:ATP binding"/>
    <property type="evidence" value="ECO:0007669"/>
    <property type="project" value="UniProtKB-KW"/>
</dbReference>
<evidence type="ECO:0000256" key="1">
    <source>
        <dbReference type="ARBA" id="ARBA00000642"/>
    </source>
</evidence>
<feature type="binding site" evidence="12">
    <location>
        <position position="172"/>
    </location>
    <ligand>
        <name>substrate</name>
    </ligand>
</feature>
<dbReference type="CDD" id="cd00318">
    <property type="entry name" value="Phosphoglycerate_kinase"/>
    <property type="match status" value="1"/>
</dbReference>
<dbReference type="Gene3D" id="3.40.50.1260">
    <property type="entry name" value="Phosphoglycerate kinase, N-terminal domain"/>
    <property type="match status" value="2"/>
</dbReference>
<comment type="pathway">
    <text evidence="2 12">Carbohydrate degradation; glycolysis; pyruvate from D-glyceraldehyde 3-phosphate: step 2/5.</text>
</comment>
<evidence type="ECO:0000256" key="8">
    <source>
        <dbReference type="ARBA" id="ARBA00022741"/>
    </source>
</evidence>
<dbReference type="InterPro" id="IPR036043">
    <property type="entry name" value="Phosphoglycerate_kinase_sf"/>
</dbReference>
<feature type="binding site" evidence="12 14">
    <location>
        <begin position="373"/>
        <end position="376"/>
    </location>
    <ligand>
        <name>ATP</name>
        <dbReference type="ChEBI" id="CHEBI:30616"/>
    </ligand>
</feature>
<evidence type="ECO:0000256" key="15">
    <source>
        <dbReference type="RuleBase" id="RU000532"/>
    </source>
</evidence>
<evidence type="ECO:0000256" key="6">
    <source>
        <dbReference type="ARBA" id="ARBA00016471"/>
    </source>
</evidence>
<dbReference type="Pfam" id="PF00162">
    <property type="entry name" value="PGK"/>
    <property type="match status" value="1"/>
</dbReference>
<name>A0A4R1LDB5_9BACT</name>
<feature type="binding site" evidence="12 14">
    <location>
        <position position="346"/>
    </location>
    <ligand>
        <name>ATP</name>
        <dbReference type="ChEBI" id="CHEBI:30616"/>
    </ligand>
</feature>
<feature type="binding site" evidence="12 14">
    <location>
        <position position="223"/>
    </location>
    <ligand>
        <name>ATP</name>
        <dbReference type="ChEBI" id="CHEBI:30616"/>
    </ligand>
</feature>
<comment type="caution">
    <text evidence="16">The sequence shown here is derived from an EMBL/GenBank/DDBJ whole genome shotgun (WGS) entry which is preliminary data.</text>
</comment>
<dbReference type="InterPro" id="IPR001576">
    <property type="entry name" value="Phosphoglycerate_kinase"/>
</dbReference>
<feature type="binding site" evidence="13">
    <location>
        <position position="139"/>
    </location>
    <ligand>
        <name>(2R)-3-phosphoglycerate</name>
        <dbReference type="ChEBI" id="CHEBI:58272"/>
    </ligand>
</feature>
<evidence type="ECO:0000256" key="7">
    <source>
        <dbReference type="ARBA" id="ARBA00022679"/>
    </source>
</evidence>
<keyword evidence="17" id="KW-1185">Reference proteome</keyword>
<accession>A0A4R1LDB5</accession>
<feature type="binding site" evidence="13">
    <location>
        <position position="51"/>
    </location>
    <ligand>
        <name>(2R)-3-phosphoglycerate</name>
        <dbReference type="ChEBI" id="CHEBI:58272"/>
    </ligand>
</feature>
<dbReference type="EMBL" id="SMGK01000001">
    <property type="protein sequence ID" value="TCK75500.1"/>
    <property type="molecule type" value="Genomic_DNA"/>
</dbReference>
<evidence type="ECO:0000256" key="13">
    <source>
        <dbReference type="PIRSR" id="PIRSR000724-1"/>
    </source>
</evidence>